<accession>A0A914V1P1</accession>
<dbReference type="Proteomes" id="UP000887566">
    <property type="component" value="Unplaced"/>
</dbReference>
<evidence type="ECO:0000313" key="3">
    <source>
        <dbReference type="WBParaSite" id="PSAMB.scaffold14535size1859.g36101.t1"/>
    </source>
</evidence>
<name>A0A914V1P1_9BILA</name>
<feature type="compositionally biased region" description="Low complexity" evidence="1">
    <location>
        <begin position="137"/>
        <end position="159"/>
    </location>
</feature>
<evidence type="ECO:0000313" key="2">
    <source>
        <dbReference type="Proteomes" id="UP000887566"/>
    </source>
</evidence>
<keyword evidence="2" id="KW-1185">Reference proteome</keyword>
<dbReference type="WBParaSite" id="PSAMB.scaffold14535size1859.g36101.t1">
    <property type="protein sequence ID" value="PSAMB.scaffold14535size1859.g36101.t1"/>
    <property type="gene ID" value="PSAMB.scaffold14535size1859.g36101"/>
</dbReference>
<proteinExistence type="predicted"/>
<feature type="compositionally biased region" description="Polar residues" evidence="1">
    <location>
        <begin position="160"/>
        <end position="179"/>
    </location>
</feature>
<dbReference type="AlphaFoldDB" id="A0A914V1P1"/>
<reference evidence="3" key="1">
    <citation type="submission" date="2022-11" db="UniProtKB">
        <authorList>
            <consortium name="WormBaseParasite"/>
        </authorList>
    </citation>
    <scope>IDENTIFICATION</scope>
</reference>
<sequence>MDFVSAYLKSEESSADFLQPLFDCTPHLVDTNIRSSSSSSSHAQIHVVPPSPFVPSHLPQACSSATTTSLPPYQWDDISMGSYSSSAVPLSSVPLSSHPDAPSYFGFDPARAIKYEVIEEPATYTDISRNAEIATHSSTETSSLSSSSPFASSSGVVESPTFSQSPTSSAVCQSPTTFA</sequence>
<protein>
    <submittedName>
        <fullName evidence="3">Cellular oncogene fos</fullName>
    </submittedName>
</protein>
<feature type="region of interest" description="Disordered" evidence="1">
    <location>
        <begin position="135"/>
        <end position="179"/>
    </location>
</feature>
<organism evidence="2 3">
    <name type="scientific">Plectus sambesii</name>
    <dbReference type="NCBI Taxonomy" id="2011161"/>
    <lineage>
        <taxon>Eukaryota</taxon>
        <taxon>Metazoa</taxon>
        <taxon>Ecdysozoa</taxon>
        <taxon>Nematoda</taxon>
        <taxon>Chromadorea</taxon>
        <taxon>Plectida</taxon>
        <taxon>Plectina</taxon>
        <taxon>Plectoidea</taxon>
        <taxon>Plectidae</taxon>
        <taxon>Plectus</taxon>
    </lineage>
</organism>
<evidence type="ECO:0000256" key="1">
    <source>
        <dbReference type="SAM" id="MobiDB-lite"/>
    </source>
</evidence>